<evidence type="ECO:0000313" key="2">
    <source>
        <dbReference type="EMBL" id="TGN77560.1"/>
    </source>
</evidence>
<sequence>MPTAAAVRITAVLALGAVIAAGTAACSTEKTAEPDAIGVVEKLPDDTDKAQSKKNAQEFRSWVEEHGTAQQKSAAGRVDRILGEWNDKTGNAYIATDINGGKKPAADPQGAATAIAKAFASWKDSDQGYASVYDVYGNAMLTNYKF</sequence>
<comment type="caution">
    <text evidence="2">The sequence shown here is derived from an EMBL/GenBank/DDBJ whole genome shotgun (WGS) entry which is preliminary data.</text>
</comment>
<dbReference type="Proteomes" id="UP000298513">
    <property type="component" value="Unassembled WGS sequence"/>
</dbReference>
<keyword evidence="3" id="KW-1185">Reference proteome</keyword>
<proteinExistence type="predicted"/>
<feature type="chain" id="PRO_5021351182" description="Lipoprotein" evidence="1">
    <location>
        <begin position="21"/>
        <end position="146"/>
    </location>
</feature>
<evidence type="ECO:0000256" key="1">
    <source>
        <dbReference type="SAM" id="SignalP"/>
    </source>
</evidence>
<organism evidence="2 3">
    <name type="scientific">Streptomyces griseoluteus</name>
    <dbReference type="NCBI Taxonomy" id="29306"/>
    <lineage>
        <taxon>Bacteria</taxon>
        <taxon>Bacillati</taxon>
        <taxon>Actinomycetota</taxon>
        <taxon>Actinomycetes</taxon>
        <taxon>Kitasatosporales</taxon>
        <taxon>Streptomycetaceae</taxon>
        <taxon>Streptomyces</taxon>
    </lineage>
</organism>
<accession>A0A4Z1D5D6</accession>
<dbReference type="AlphaFoldDB" id="A0A4Z1D5D6"/>
<protein>
    <recommendedName>
        <fullName evidence="4">Lipoprotein</fullName>
    </recommendedName>
</protein>
<evidence type="ECO:0008006" key="4">
    <source>
        <dbReference type="Google" id="ProtNLM"/>
    </source>
</evidence>
<reference evidence="2 3" key="1">
    <citation type="submission" date="2019-04" db="EMBL/GenBank/DDBJ databases">
        <title>Streptomyces sp. nov. Bv016 isolated from bark of Buahinia variegata.</title>
        <authorList>
            <person name="Kanchanasin P."/>
            <person name="Tanasupawat S."/>
            <person name="Yuki M."/>
            <person name="Kudo T."/>
        </authorList>
    </citation>
    <scope>NUCLEOTIDE SEQUENCE [LARGE SCALE GENOMIC DNA]</scope>
    <source>
        <strain evidence="2 3">JCM 4765</strain>
    </source>
</reference>
<feature type="signal peptide" evidence="1">
    <location>
        <begin position="1"/>
        <end position="20"/>
    </location>
</feature>
<name>A0A4Z1D5D6_STRGP</name>
<dbReference type="EMBL" id="SRRU01000010">
    <property type="protein sequence ID" value="TGN77560.1"/>
    <property type="molecule type" value="Genomic_DNA"/>
</dbReference>
<gene>
    <name evidence="2" type="ORF">E5082_26240</name>
</gene>
<evidence type="ECO:0000313" key="3">
    <source>
        <dbReference type="Proteomes" id="UP000298513"/>
    </source>
</evidence>
<keyword evidence="1" id="KW-0732">Signal</keyword>